<organism evidence="2 3">
    <name type="scientific">Giardia intestinalis (strain P15)</name>
    <name type="common">Giardia lamblia</name>
    <dbReference type="NCBI Taxonomy" id="658858"/>
    <lineage>
        <taxon>Eukaryota</taxon>
        <taxon>Metamonada</taxon>
        <taxon>Diplomonadida</taxon>
        <taxon>Hexamitidae</taxon>
        <taxon>Giardiinae</taxon>
        <taxon>Giardia</taxon>
    </lineage>
</organism>
<evidence type="ECO:0000256" key="1">
    <source>
        <dbReference type="SAM" id="MobiDB-lite"/>
    </source>
</evidence>
<evidence type="ECO:0000313" key="2">
    <source>
        <dbReference type="EMBL" id="EFO64853.1"/>
    </source>
</evidence>
<sequence>MVDIEVAIKSRYRLRLERMLAKCKKACINPNDYEFQIAIVNGQAIYTLIERRKQIVKTTVRDQVFKTPERKQYAKKPTARFEHPLLQTSLVEVNPLGHALSIDALSPHDLQCDFPREPSASGSRRRSSSVTYRMHLAEASESELMHEAVPYFRCNNPTFRLSPADSPLNGLISNEDDNIVQSFDVPGATLPSLRLKTVCSSKLPNATPIPSADEYDDISEEVEHFLGDQCSVSQSPTTFSQPSRPSKPTSPIKQSADPSAITIYKDRQHQFHVYGNDKSSSCYPQRVTASLSKVFPQAIFPPPGPYSPPVQTSLKRKVEGPGLKVIPMRL</sequence>
<name>E1EY46_GIAIA</name>
<dbReference type="EMBL" id="ACVC01000063">
    <property type="protein sequence ID" value="EFO64853.1"/>
    <property type="molecule type" value="Genomic_DNA"/>
</dbReference>
<dbReference type="OMA" id="TIYKDRQ"/>
<dbReference type="VEuPathDB" id="GiardiaDB:GLP15_162"/>
<comment type="caution">
    <text evidence="2">The sequence shown here is derived from an EMBL/GenBank/DDBJ whole genome shotgun (WGS) entry which is preliminary data.</text>
</comment>
<proteinExistence type="predicted"/>
<protein>
    <submittedName>
        <fullName evidence="2">Uncharacterized protein</fullName>
    </submittedName>
</protein>
<dbReference type="Proteomes" id="UP000008974">
    <property type="component" value="Unassembled WGS sequence"/>
</dbReference>
<reference evidence="2 3" key="1">
    <citation type="journal article" date="2010" name="BMC Genomics">
        <title>Genome analysis and comparative genomics of a Giardia intestinalis assemblage E isolate.</title>
        <authorList>
            <person name="Jerlstrom-Hultqvist J."/>
            <person name="Franzen O."/>
            <person name="Ankarklev J."/>
            <person name="Xu F."/>
            <person name="Nohynkova E."/>
            <person name="Andersson J.O."/>
            <person name="Svard S.G."/>
            <person name="Andersson B."/>
        </authorList>
    </citation>
    <scope>NUCLEOTIDE SEQUENCE [LARGE SCALE GENOMIC DNA]</scope>
    <source>
        <strain evidence="2 3">P15</strain>
    </source>
</reference>
<accession>E1EY46</accession>
<evidence type="ECO:0000313" key="3">
    <source>
        <dbReference type="Proteomes" id="UP000008974"/>
    </source>
</evidence>
<feature type="region of interest" description="Disordered" evidence="1">
    <location>
        <begin position="231"/>
        <end position="257"/>
    </location>
</feature>
<dbReference type="OrthoDB" id="10256763at2759"/>
<gene>
    <name evidence="2" type="ORF">GLP15_162</name>
</gene>
<dbReference type="AlphaFoldDB" id="E1EY46"/>